<reference evidence="4" key="1">
    <citation type="submission" date="2021-11" db="EMBL/GenBank/DDBJ databases">
        <title>Cultivation dependent microbiological survey of springs from the worlds oldest radium mine currently devoted to the extraction of radon-saturated water.</title>
        <authorList>
            <person name="Kapinusova G."/>
            <person name="Smrhova T."/>
            <person name="Strejcek M."/>
            <person name="Suman J."/>
            <person name="Jani K."/>
            <person name="Pajer P."/>
            <person name="Uhlik O."/>
        </authorList>
    </citation>
    <scope>NUCLEOTIDE SEQUENCE [LARGE SCALE GENOMIC DNA]</scope>
    <source>
        <strain evidence="4">J379</strain>
    </source>
</reference>
<keyword evidence="2" id="KW-1133">Transmembrane helix</keyword>
<feature type="region of interest" description="Disordered" evidence="1">
    <location>
        <begin position="1"/>
        <end position="24"/>
    </location>
</feature>
<evidence type="ECO:0000313" key="4">
    <source>
        <dbReference type="Proteomes" id="UP001058860"/>
    </source>
</evidence>
<evidence type="ECO:0000313" key="3">
    <source>
        <dbReference type="EMBL" id="UUY03409.1"/>
    </source>
</evidence>
<proteinExistence type="predicted"/>
<name>A0ABY5PFH8_9ACTN</name>
<dbReference type="Proteomes" id="UP001058860">
    <property type="component" value="Chromosome"/>
</dbReference>
<protein>
    <submittedName>
        <fullName evidence="3">Uncharacterized protein</fullName>
    </submittedName>
</protein>
<dbReference type="RefSeq" id="WP_353863916.1">
    <property type="nucleotide sequence ID" value="NZ_CP088295.1"/>
</dbReference>
<keyword evidence="2" id="KW-0472">Membrane</keyword>
<feature type="transmembrane region" description="Helical" evidence="2">
    <location>
        <begin position="52"/>
        <end position="73"/>
    </location>
</feature>
<sequence length="74" mass="7073">MTNRKVVSRAAPASPPHAQERSGPSAGIRLAISCTVAAAVGGYALALGLTGIPVLVAAALGVIGGLILAGALAD</sequence>
<organism evidence="3 4">
    <name type="scientific">Svornostia abyssi</name>
    <dbReference type="NCBI Taxonomy" id="2898438"/>
    <lineage>
        <taxon>Bacteria</taxon>
        <taxon>Bacillati</taxon>
        <taxon>Actinomycetota</taxon>
        <taxon>Thermoleophilia</taxon>
        <taxon>Solirubrobacterales</taxon>
        <taxon>Baekduiaceae</taxon>
        <taxon>Svornostia</taxon>
    </lineage>
</organism>
<gene>
    <name evidence="3" type="ORF">LRS13_22515</name>
</gene>
<evidence type="ECO:0000256" key="2">
    <source>
        <dbReference type="SAM" id="Phobius"/>
    </source>
</evidence>
<keyword evidence="2" id="KW-0812">Transmembrane</keyword>
<feature type="transmembrane region" description="Helical" evidence="2">
    <location>
        <begin position="26"/>
        <end position="46"/>
    </location>
</feature>
<accession>A0ABY5PFH8</accession>
<dbReference type="EMBL" id="CP088295">
    <property type="protein sequence ID" value="UUY03409.1"/>
    <property type="molecule type" value="Genomic_DNA"/>
</dbReference>
<keyword evidence="4" id="KW-1185">Reference proteome</keyword>
<evidence type="ECO:0000256" key="1">
    <source>
        <dbReference type="SAM" id="MobiDB-lite"/>
    </source>
</evidence>